<dbReference type="Gene3D" id="3.30.70.260">
    <property type="match status" value="1"/>
</dbReference>
<dbReference type="GO" id="GO:0008893">
    <property type="term" value="F:guanosine-3',5'-bis(diphosphate) 3'-diphosphatase activity"/>
    <property type="evidence" value="ECO:0007669"/>
    <property type="project" value="TreeGrafter"/>
</dbReference>
<protein>
    <recommendedName>
        <fullName evidence="1">GTP pyrophosphokinase</fullName>
    </recommendedName>
    <alternativeName>
        <fullName evidence="3">(p)ppGpp synthase</fullName>
    </alternativeName>
    <alternativeName>
        <fullName evidence="2">ATP:GTP 3'-pyrophosphotransferase</fullName>
    </alternativeName>
    <alternativeName>
        <fullName evidence="4">ppGpp synthase I</fullName>
    </alternativeName>
</protein>
<keyword evidence="9" id="KW-1185">Reference proteome</keyword>
<dbReference type="SUPFAM" id="SSF55021">
    <property type="entry name" value="ACT-like"/>
    <property type="match status" value="1"/>
</dbReference>
<dbReference type="GO" id="GO:0015949">
    <property type="term" value="P:nucleobase-containing small molecule interconversion"/>
    <property type="evidence" value="ECO:0007669"/>
    <property type="project" value="UniProtKB-ARBA"/>
</dbReference>
<dbReference type="CDD" id="cd05399">
    <property type="entry name" value="NT_Rel-Spo_like"/>
    <property type="match status" value="1"/>
</dbReference>
<evidence type="ECO:0000313" key="8">
    <source>
        <dbReference type="EMBL" id="TLS67493.1"/>
    </source>
</evidence>
<dbReference type="InterPro" id="IPR045865">
    <property type="entry name" value="ACT-like_dom_sf"/>
</dbReference>
<dbReference type="InterPro" id="IPR045600">
    <property type="entry name" value="RelA/SpoT_AH_RIS"/>
</dbReference>
<dbReference type="InterPro" id="IPR004811">
    <property type="entry name" value="RelA/Spo_fam"/>
</dbReference>
<dbReference type="PROSITE" id="PS51880">
    <property type="entry name" value="TGS"/>
    <property type="match status" value="1"/>
</dbReference>
<dbReference type="Gene3D" id="3.30.460.10">
    <property type="entry name" value="Beta Polymerase, domain 2"/>
    <property type="match status" value="1"/>
</dbReference>
<dbReference type="CDD" id="cd01668">
    <property type="entry name" value="TGS_RSH"/>
    <property type="match status" value="1"/>
</dbReference>
<dbReference type="PANTHER" id="PTHR21262:SF31">
    <property type="entry name" value="GTP PYROPHOSPHOKINASE"/>
    <property type="match status" value="1"/>
</dbReference>
<gene>
    <name evidence="8" type="ORF">FEF65_06120</name>
</gene>
<dbReference type="CDD" id="cd04876">
    <property type="entry name" value="ACT_RelA-SpoT"/>
    <property type="match status" value="1"/>
</dbReference>
<organism evidence="8 9">
    <name type="scientific">Mariprofundus erugo</name>
    <dbReference type="NCBI Taxonomy" id="2528639"/>
    <lineage>
        <taxon>Bacteria</taxon>
        <taxon>Pseudomonadati</taxon>
        <taxon>Pseudomonadota</taxon>
        <taxon>Candidatius Mariprofundia</taxon>
        <taxon>Mariprofundales</taxon>
        <taxon>Mariprofundaceae</taxon>
        <taxon>Mariprofundus</taxon>
    </lineage>
</organism>
<dbReference type="Pfam" id="PF04607">
    <property type="entry name" value="RelA_SpoT"/>
    <property type="match status" value="1"/>
</dbReference>
<dbReference type="OrthoDB" id="5287211at2"/>
<dbReference type="SUPFAM" id="SSF109604">
    <property type="entry name" value="HD-domain/PDEase-like"/>
    <property type="match status" value="1"/>
</dbReference>
<comment type="function">
    <text evidence="5">In eubacteria ppGpp (guanosine 3'-diphosphate 5'-diphosphate) is a mediator of the stringent response that coordinates a variety of cellular activities in response to changes in nutritional abundance.</text>
</comment>
<dbReference type="InterPro" id="IPR012675">
    <property type="entry name" value="Beta-grasp_dom_sf"/>
</dbReference>
<dbReference type="SUPFAM" id="SSF81301">
    <property type="entry name" value="Nucleotidyltransferase"/>
    <property type="match status" value="1"/>
</dbReference>
<dbReference type="InterPro" id="IPR007685">
    <property type="entry name" value="RelA_SpoT"/>
</dbReference>
<feature type="domain" description="TGS" evidence="7">
    <location>
        <begin position="390"/>
        <end position="453"/>
    </location>
</feature>
<feature type="domain" description="ACT" evidence="6">
    <location>
        <begin position="650"/>
        <end position="725"/>
    </location>
</feature>
<dbReference type="GO" id="GO:0008728">
    <property type="term" value="F:GTP diphosphokinase activity"/>
    <property type="evidence" value="ECO:0007669"/>
    <property type="project" value="TreeGrafter"/>
</dbReference>
<evidence type="ECO:0000256" key="5">
    <source>
        <dbReference type="RuleBase" id="RU003847"/>
    </source>
</evidence>
<dbReference type="AlphaFoldDB" id="A0A5R9GSS6"/>
<dbReference type="NCBIfam" id="TIGR00691">
    <property type="entry name" value="spoT_relA"/>
    <property type="match status" value="1"/>
</dbReference>
<dbReference type="PANTHER" id="PTHR21262">
    <property type="entry name" value="GUANOSINE-3',5'-BIS DIPHOSPHATE 3'-PYROPHOSPHOHYDROLASE"/>
    <property type="match status" value="1"/>
</dbReference>
<dbReference type="GO" id="GO:0015969">
    <property type="term" value="P:guanosine tetraphosphate metabolic process"/>
    <property type="evidence" value="ECO:0007669"/>
    <property type="project" value="InterPro"/>
</dbReference>
<dbReference type="Gene3D" id="3.10.20.30">
    <property type="match status" value="1"/>
</dbReference>
<sequence>MKKIRDQHHLISQYSIPAYIDLLVNHSAHLYQSSALLEKACQYAWHAQDTESEMPSSLDVAILLSQLSADETTIIVCLLSDSRLRSPEFHKIIQREFPDEVLQMIKGLEKLHGFKAGKQNGHEQSERLRRMLLAMVDDVRVVLIKLAYRVQRLRELATADVETQKAVAAESLEIFAPIANRLGIGQLKWELEDLSFRYLQPETYKRIARLLEEKRSGRESYIRQVVTEVDTLLKSADIDARVYGRPKHIYSIWSKMTHKNKQFSELFDVLAIRVTVNTITECYTALGLIHGHWHYIANEFDDYIANTKANGYQSLHTAVYGPEGKPVEIQIRTKAMHEFAEFGVAAHWRYKERTKQDEVLEKTIHSIRKLLETPDSEDEEFLASFKTELFSDRVFVLSPDGKIIDLPQGSTPLDFAYAIHTEIGHKCRGAKVNGQIVPLTTQLQNGVQVEILTTNQASPSRDWLNPNLGYITSNKARSKIKAWFRQQDYEQHVMDGKTAIDRELKRMHIANPDTQKSLAHFKVNSEKEWHAKVGRGDITSRQLAYGLNHIYFDDPVQALPQSRLPGRKLKNTGSHDQAINVCGVGNLLTYMANCCKPVPGDEIIGFITHGKGVSVHRQDCINILNLEHEKQKRLVSVEWADHDHQTFEINLSIQAVDRTGLLKDITSILSDLKVNVLSVHTLSNKDTQMADMQIMLEIEDLEQLQKVSDKIRQLPNVQKVYRQRA</sequence>
<dbReference type="Proteomes" id="UP000306585">
    <property type="component" value="Unassembled WGS sequence"/>
</dbReference>
<comment type="caution">
    <text evidence="8">The sequence shown here is derived from an EMBL/GenBank/DDBJ whole genome shotgun (WGS) entry which is preliminary data.</text>
</comment>
<evidence type="ECO:0000256" key="4">
    <source>
        <dbReference type="ARBA" id="ARBA00033308"/>
    </source>
</evidence>
<dbReference type="GO" id="GO:0005886">
    <property type="term" value="C:plasma membrane"/>
    <property type="evidence" value="ECO:0007669"/>
    <property type="project" value="TreeGrafter"/>
</dbReference>
<evidence type="ECO:0000256" key="3">
    <source>
        <dbReference type="ARBA" id="ARBA00032407"/>
    </source>
</evidence>
<proteinExistence type="inferred from homology"/>
<dbReference type="EMBL" id="VBRY01000005">
    <property type="protein sequence ID" value="TLS67493.1"/>
    <property type="molecule type" value="Genomic_DNA"/>
</dbReference>
<evidence type="ECO:0000313" key="9">
    <source>
        <dbReference type="Proteomes" id="UP000306585"/>
    </source>
</evidence>
<dbReference type="InterPro" id="IPR033655">
    <property type="entry name" value="TGS_RelA/SpoT"/>
</dbReference>
<dbReference type="PROSITE" id="PS51671">
    <property type="entry name" value="ACT"/>
    <property type="match status" value="1"/>
</dbReference>
<keyword evidence="8" id="KW-0378">Hydrolase</keyword>
<name>A0A5R9GSS6_9PROT</name>
<dbReference type="SUPFAM" id="SSF81271">
    <property type="entry name" value="TGS-like"/>
    <property type="match status" value="1"/>
</dbReference>
<dbReference type="Pfam" id="PF13291">
    <property type="entry name" value="ACT_4"/>
    <property type="match status" value="1"/>
</dbReference>
<dbReference type="InterPro" id="IPR012676">
    <property type="entry name" value="TGS-like"/>
</dbReference>
<evidence type="ECO:0000256" key="2">
    <source>
        <dbReference type="ARBA" id="ARBA00029754"/>
    </source>
</evidence>
<dbReference type="Pfam" id="PF19296">
    <property type="entry name" value="RelA_AH_RIS"/>
    <property type="match status" value="1"/>
</dbReference>
<dbReference type="FunFam" id="3.10.20.30:FF:000002">
    <property type="entry name" value="GTP pyrophosphokinase (RelA/SpoT)"/>
    <property type="match status" value="1"/>
</dbReference>
<dbReference type="InterPro" id="IPR043519">
    <property type="entry name" value="NT_sf"/>
</dbReference>
<dbReference type="Pfam" id="PF02824">
    <property type="entry name" value="TGS"/>
    <property type="match status" value="1"/>
</dbReference>
<dbReference type="InterPro" id="IPR004095">
    <property type="entry name" value="TGS"/>
</dbReference>
<evidence type="ECO:0000256" key="1">
    <source>
        <dbReference type="ARBA" id="ARBA00019852"/>
    </source>
</evidence>
<dbReference type="Gene3D" id="1.10.3210.10">
    <property type="entry name" value="Hypothetical protein af1432"/>
    <property type="match status" value="1"/>
</dbReference>
<dbReference type="SMART" id="SM00954">
    <property type="entry name" value="RelA_SpoT"/>
    <property type="match status" value="1"/>
</dbReference>
<dbReference type="Pfam" id="PF13328">
    <property type="entry name" value="HD_4"/>
    <property type="match status" value="1"/>
</dbReference>
<evidence type="ECO:0000259" key="7">
    <source>
        <dbReference type="PROSITE" id="PS51880"/>
    </source>
</evidence>
<evidence type="ECO:0000259" key="6">
    <source>
        <dbReference type="PROSITE" id="PS51671"/>
    </source>
</evidence>
<dbReference type="InterPro" id="IPR002912">
    <property type="entry name" value="ACT_dom"/>
</dbReference>
<dbReference type="FunFam" id="3.30.460.10:FF:000001">
    <property type="entry name" value="GTP pyrophosphokinase RelA"/>
    <property type="match status" value="1"/>
</dbReference>
<comment type="similarity">
    <text evidence="5">Belongs to the relA/spoT family.</text>
</comment>
<accession>A0A5R9GSS6</accession>
<dbReference type="GO" id="GO:0042594">
    <property type="term" value="P:response to starvation"/>
    <property type="evidence" value="ECO:0007669"/>
    <property type="project" value="TreeGrafter"/>
</dbReference>
<reference evidence="8 9" key="1">
    <citation type="journal article" date="2019" name="Appl. Environ. Microbiol.">
        <title>Environmental Evidence and Genomic Insight of Iron-oxidizing Bacteria Preference Towards More Corrosion Resistant Stainless Steel at Higher Salinities.</title>
        <authorList>
            <person name="Garrison C.E."/>
            <person name="Price K.A."/>
            <person name="Field E.K."/>
        </authorList>
    </citation>
    <scope>NUCLEOTIDE SEQUENCE [LARGE SCALE GENOMIC DNA]</scope>
    <source>
        <strain evidence="8 9">P3</strain>
    </source>
</reference>